<dbReference type="InterPro" id="IPR044053">
    <property type="entry name" value="AsaB-like"/>
</dbReference>
<comment type="similarity">
    <text evidence="1">Belongs to the asaB hydroxylase/desaturase family.</text>
</comment>
<keyword evidence="3" id="KW-1185">Reference proteome</keyword>
<gene>
    <name evidence="2" type="ORF">VTL71DRAFT_10332</name>
</gene>
<proteinExistence type="inferred from homology"/>
<organism evidence="2 3">
    <name type="scientific">Oculimacula yallundae</name>
    <dbReference type="NCBI Taxonomy" id="86028"/>
    <lineage>
        <taxon>Eukaryota</taxon>
        <taxon>Fungi</taxon>
        <taxon>Dikarya</taxon>
        <taxon>Ascomycota</taxon>
        <taxon>Pezizomycotina</taxon>
        <taxon>Leotiomycetes</taxon>
        <taxon>Helotiales</taxon>
        <taxon>Ploettnerulaceae</taxon>
        <taxon>Oculimacula</taxon>
    </lineage>
</organism>
<dbReference type="PANTHER" id="PTHR34598">
    <property type="entry name" value="BLL6449 PROTEIN"/>
    <property type="match status" value="1"/>
</dbReference>
<sequence length="212" mass="24419">MMQSSTTPSTACSGRQLGTLSYFHFNPDVHTVEKPYEIVVDTSNKSPLLKNLKRTNQEFEDRQVIVEDIRGREGDITLEKNGACWKVWDGPPEWHNISLEKIKDKGHQWVNDTYIGEVEKFIKEEVEKMDAESTVQGGRVDFVKVFDYKLRTSVGIDGFKSRTLNLRDGLDPMIPATHPHVDQSFEGAKTRLKEHMKKDADVLLKRRFRIVK</sequence>
<evidence type="ECO:0000313" key="3">
    <source>
        <dbReference type="Proteomes" id="UP001595075"/>
    </source>
</evidence>
<reference evidence="2 3" key="1">
    <citation type="journal article" date="2024" name="Commun. Biol.">
        <title>Comparative genomic analysis of thermophilic fungi reveals convergent evolutionary adaptations and gene losses.</title>
        <authorList>
            <person name="Steindorff A.S."/>
            <person name="Aguilar-Pontes M.V."/>
            <person name="Robinson A.J."/>
            <person name="Andreopoulos B."/>
            <person name="LaButti K."/>
            <person name="Kuo A."/>
            <person name="Mondo S."/>
            <person name="Riley R."/>
            <person name="Otillar R."/>
            <person name="Haridas S."/>
            <person name="Lipzen A."/>
            <person name="Grimwood J."/>
            <person name="Schmutz J."/>
            <person name="Clum A."/>
            <person name="Reid I.D."/>
            <person name="Moisan M.C."/>
            <person name="Butler G."/>
            <person name="Nguyen T.T.M."/>
            <person name="Dewar K."/>
            <person name="Conant G."/>
            <person name="Drula E."/>
            <person name="Henrissat B."/>
            <person name="Hansel C."/>
            <person name="Singer S."/>
            <person name="Hutchinson M.I."/>
            <person name="de Vries R.P."/>
            <person name="Natvig D.O."/>
            <person name="Powell A.J."/>
            <person name="Tsang A."/>
            <person name="Grigoriev I.V."/>
        </authorList>
    </citation>
    <scope>NUCLEOTIDE SEQUENCE [LARGE SCALE GENOMIC DNA]</scope>
    <source>
        <strain evidence="2 3">CBS 494.80</strain>
    </source>
</reference>
<evidence type="ECO:0000256" key="1">
    <source>
        <dbReference type="ARBA" id="ARBA00023604"/>
    </source>
</evidence>
<evidence type="ECO:0000313" key="2">
    <source>
        <dbReference type="EMBL" id="KAL2073008.1"/>
    </source>
</evidence>
<dbReference type="EMBL" id="JAZHXI010000003">
    <property type="protein sequence ID" value="KAL2073008.1"/>
    <property type="molecule type" value="Genomic_DNA"/>
</dbReference>
<accession>A0ABR4CSP0</accession>
<comment type="caution">
    <text evidence="2">The sequence shown here is derived from an EMBL/GenBank/DDBJ whole genome shotgun (WGS) entry which is preliminary data.</text>
</comment>
<protein>
    <submittedName>
        <fullName evidence="2">Uncharacterized protein</fullName>
    </submittedName>
</protein>
<dbReference type="Proteomes" id="UP001595075">
    <property type="component" value="Unassembled WGS sequence"/>
</dbReference>
<name>A0ABR4CSP0_9HELO</name>
<dbReference type="PANTHER" id="PTHR34598:SF3">
    <property type="entry name" value="OXIDOREDUCTASE AN1597"/>
    <property type="match status" value="1"/>
</dbReference>